<dbReference type="InterPro" id="IPR025641">
    <property type="entry name" value="DUF4340"/>
</dbReference>
<accession>A0A9D1GJ19</accession>
<feature type="signal peptide" evidence="2">
    <location>
        <begin position="1"/>
        <end position="22"/>
    </location>
</feature>
<feature type="chain" id="PRO_5038483859" evidence="2">
    <location>
        <begin position="23"/>
        <end position="330"/>
    </location>
</feature>
<feature type="compositionally biased region" description="Low complexity" evidence="1">
    <location>
        <begin position="265"/>
        <end position="288"/>
    </location>
</feature>
<gene>
    <name evidence="4" type="ORF">IAB60_03945</name>
</gene>
<evidence type="ECO:0000313" key="4">
    <source>
        <dbReference type="EMBL" id="HIT41249.1"/>
    </source>
</evidence>
<reference evidence="4" key="1">
    <citation type="submission" date="2020-10" db="EMBL/GenBank/DDBJ databases">
        <authorList>
            <person name="Gilroy R."/>
        </authorList>
    </citation>
    <scope>NUCLEOTIDE SEQUENCE</scope>
    <source>
        <strain evidence="4">CHK123-3438</strain>
    </source>
</reference>
<sequence length="330" mass="35165">MKKNRSMIAAVAFLAVMCAGYGAVSFGVAQSEKHRQEEETADTIYLTDFEEVTGISVASQEQTMNFEKKEGEWLDADDPKRPLKQSLVSLLASSGQKLTAVRKLEGAGELSNYGLDDPAYRAVFSDDNGKEAAILVGDELDDGRFYAKLEDQADVYTIDSGLVSAMDYSDLEFTQPQVLPAVNSDEVQQIRVTGSGQEAVYSRDDGTLTDEMAAAAAGVVLGDCAAWKPGEEELAEMGFDGSQRTLSYTYVPSAEEETESGTADAESGTADAESGAADAESSAADADTASAETVVLEIGGLNEAETDYYVRLAGSQMVLLMSKSALEEFL</sequence>
<dbReference type="AlphaFoldDB" id="A0A9D1GJ19"/>
<evidence type="ECO:0000259" key="3">
    <source>
        <dbReference type="Pfam" id="PF14238"/>
    </source>
</evidence>
<dbReference type="EMBL" id="DVKS01000067">
    <property type="protein sequence ID" value="HIT41249.1"/>
    <property type="molecule type" value="Genomic_DNA"/>
</dbReference>
<feature type="region of interest" description="Disordered" evidence="1">
    <location>
        <begin position="253"/>
        <end position="288"/>
    </location>
</feature>
<feature type="domain" description="DUF4340" evidence="3">
    <location>
        <begin position="105"/>
        <end position="209"/>
    </location>
</feature>
<dbReference type="Proteomes" id="UP000886860">
    <property type="component" value="Unassembled WGS sequence"/>
</dbReference>
<protein>
    <submittedName>
        <fullName evidence="4">DUF4340 domain-containing protein</fullName>
    </submittedName>
</protein>
<evidence type="ECO:0000313" key="5">
    <source>
        <dbReference type="Proteomes" id="UP000886860"/>
    </source>
</evidence>
<proteinExistence type="predicted"/>
<organism evidence="4 5">
    <name type="scientific">Candidatus Caccovicinus merdipullorum</name>
    <dbReference type="NCBI Taxonomy" id="2840724"/>
    <lineage>
        <taxon>Bacteria</taxon>
        <taxon>Bacillati</taxon>
        <taxon>Bacillota</taxon>
        <taxon>Clostridia</taxon>
        <taxon>Eubacteriales</taxon>
        <taxon>Candidatus Caccovicinus</taxon>
    </lineage>
</organism>
<dbReference type="Pfam" id="PF14238">
    <property type="entry name" value="DUF4340"/>
    <property type="match status" value="1"/>
</dbReference>
<keyword evidence="2" id="KW-0732">Signal</keyword>
<evidence type="ECO:0000256" key="1">
    <source>
        <dbReference type="SAM" id="MobiDB-lite"/>
    </source>
</evidence>
<evidence type="ECO:0000256" key="2">
    <source>
        <dbReference type="SAM" id="SignalP"/>
    </source>
</evidence>
<name>A0A9D1GJ19_9FIRM</name>
<reference evidence="4" key="2">
    <citation type="journal article" date="2021" name="PeerJ">
        <title>Extensive microbial diversity within the chicken gut microbiome revealed by metagenomics and culture.</title>
        <authorList>
            <person name="Gilroy R."/>
            <person name="Ravi A."/>
            <person name="Getino M."/>
            <person name="Pursley I."/>
            <person name="Horton D.L."/>
            <person name="Alikhan N.F."/>
            <person name="Baker D."/>
            <person name="Gharbi K."/>
            <person name="Hall N."/>
            <person name="Watson M."/>
            <person name="Adriaenssens E.M."/>
            <person name="Foster-Nyarko E."/>
            <person name="Jarju S."/>
            <person name="Secka A."/>
            <person name="Antonio M."/>
            <person name="Oren A."/>
            <person name="Chaudhuri R.R."/>
            <person name="La Ragione R."/>
            <person name="Hildebrand F."/>
            <person name="Pallen M.J."/>
        </authorList>
    </citation>
    <scope>NUCLEOTIDE SEQUENCE</scope>
    <source>
        <strain evidence="4">CHK123-3438</strain>
    </source>
</reference>
<comment type="caution">
    <text evidence="4">The sequence shown here is derived from an EMBL/GenBank/DDBJ whole genome shotgun (WGS) entry which is preliminary data.</text>
</comment>